<dbReference type="Gene3D" id="2.60.120.260">
    <property type="entry name" value="Galactose-binding domain-like"/>
    <property type="match status" value="1"/>
</dbReference>
<evidence type="ECO:0000256" key="2">
    <source>
        <dbReference type="ARBA" id="ARBA00004740"/>
    </source>
</evidence>
<dbReference type="InterPro" id="IPR017853">
    <property type="entry name" value="GH"/>
</dbReference>
<dbReference type="InterPro" id="IPR054593">
    <property type="entry name" value="Beta-mannosidase-like_N2"/>
</dbReference>
<evidence type="ECO:0000256" key="1">
    <source>
        <dbReference type="ARBA" id="ARBA00000829"/>
    </source>
</evidence>
<dbReference type="InterPro" id="IPR013783">
    <property type="entry name" value="Ig-like_fold"/>
</dbReference>
<name>A0A5C3KQA1_COPMA</name>
<feature type="domain" description="Mannosidase Ig/CBM-like" evidence="11">
    <location>
        <begin position="772"/>
        <end position="874"/>
    </location>
</feature>
<keyword evidence="4" id="KW-0378">Hydrolase</keyword>
<comment type="similarity">
    <text evidence="6">Belongs to the glycosyl hydrolase 2 family. Beta-mannosidase B subfamily.</text>
</comment>
<dbReference type="EC" id="3.2.1.25" evidence="3"/>
<protein>
    <recommendedName>
        <fullName evidence="7">Beta-mannosidase B</fullName>
        <ecNumber evidence="3">3.2.1.25</ecNumber>
    </recommendedName>
    <alternativeName>
        <fullName evidence="8">Mannanase B</fullName>
    </alternativeName>
</protein>
<comment type="pathway">
    <text evidence="2">Glycan metabolism; N-glycan degradation.</text>
</comment>
<dbReference type="GO" id="GO:0005975">
    <property type="term" value="P:carbohydrate metabolic process"/>
    <property type="evidence" value="ECO:0007669"/>
    <property type="project" value="InterPro"/>
</dbReference>
<evidence type="ECO:0000256" key="9">
    <source>
        <dbReference type="SAM" id="MobiDB-lite"/>
    </source>
</evidence>
<feature type="domain" description="Beta-mannosidase-like galactose-binding" evidence="12">
    <location>
        <begin position="53"/>
        <end position="227"/>
    </location>
</feature>
<dbReference type="PANTHER" id="PTHR43730:SF1">
    <property type="entry name" value="BETA-MANNOSIDASE"/>
    <property type="match status" value="1"/>
</dbReference>
<feature type="domain" description="Glycoside hydrolase family 2 immunoglobulin-like beta-sandwich" evidence="10">
    <location>
        <begin position="266"/>
        <end position="359"/>
    </location>
</feature>
<evidence type="ECO:0000313" key="14">
    <source>
        <dbReference type="Proteomes" id="UP000307440"/>
    </source>
</evidence>
<evidence type="ECO:0000256" key="4">
    <source>
        <dbReference type="ARBA" id="ARBA00022801"/>
    </source>
</evidence>
<dbReference type="PANTHER" id="PTHR43730">
    <property type="entry name" value="BETA-MANNOSIDASE"/>
    <property type="match status" value="1"/>
</dbReference>
<dbReference type="GO" id="GO:0006516">
    <property type="term" value="P:glycoprotein catabolic process"/>
    <property type="evidence" value="ECO:0007669"/>
    <property type="project" value="TreeGrafter"/>
</dbReference>
<dbReference type="InterPro" id="IPR008979">
    <property type="entry name" value="Galactose-bd-like_sf"/>
</dbReference>
<evidence type="ECO:0000313" key="13">
    <source>
        <dbReference type="EMBL" id="TFK22003.1"/>
    </source>
</evidence>
<dbReference type="InterPro" id="IPR006102">
    <property type="entry name" value="Ig-like_GH2"/>
</dbReference>
<dbReference type="InterPro" id="IPR036156">
    <property type="entry name" value="Beta-gal/glucu_dom_sf"/>
</dbReference>
<dbReference type="Pfam" id="PF22666">
    <property type="entry name" value="Glyco_hydro_2_N2"/>
    <property type="match status" value="1"/>
</dbReference>
<feature type="region of interest" description="Disordered" evidence="9">
    <location>
        <begin position="35"/>
        <end position="55"/>
    </location>
</feature>
<dbReference type="Pfam" id="PF17786">
    <property type="entry name" value="Mannosidase_ig"/>
    <property type="match status" value="1"/>
</dbReference>
<evidence type="ECO:0000259" key="12">
    <source>
        <dbReference type="Pfam" id="PF22666"/>
    </source>
</evidence>
<evidence type="ECO:0000256" key="3">
    <source>
        <dbReference type="ARBA" id="ARBA00012754"/>
    </source>
</evidence>
<dbReference type="AlphaFoldDB" id="A0A5C3KQA1"/>
<dbReference type="SUPFAM" id="SSF49303">
    <property type="entry name" value="beta-Galactosidase/glucuronidase domain"/>
    <property type="match status" value="2"/>
</dbReference>
<comment type="catalytic activity">
    <reaction evidence="1">
        <text>Hydrolysis of terminal, non-reducing beta-D-mannose residues in beta-D-mannosides.</text>
        <dbReference type="EC" id="3.2.1.25"/>
    </reaction>
</comment>
<keyword evidence="14" id="KW-1185">Reference proteome</keyword>
<dbReference type="OrthoDB" id="2866996at2759"/>
<keyword evidence="5" id="KW-0326">Glycosidase</keyword>
<dbReference type="InterPro" id="IPR041447">
    <property type="entry name" value="Mannosidase_ig"/>
</dbReference>
<organism evidence="13 14">
    <name type="scientific">Coprinopsis marcescibilis</name>
    <name type="common">Agaric fungus</name>
    <name type="synonym">Psathyrella marcescibilis</name>
    <dbReference type="NCBI Taxonomy" id="230819"/>
    <lineage>
        <taxon>Eukaryota</taxon>
        <taxon>Fungi</taxon>
        <taxon>Dikarya</taxon>
        <taxon>Basidiomycota</taxon>
        <taxon>Agaricomycotina</taxon>
        <taxon>Agaricomycetes</taxon>
        <taxon>Agaricomycetidae</taxon>
        <taxon>Agaricales</taxon>
        <taxon>Agaricineae</taxon>
        <taxon>Psathyrellaceae</taxon>
        <taxon>Coprinopsis</taxon>
    </lineage>
</organism>
<evidence type="ECO:0000259" key="10">
    <source>
        <dbReference type="Pfam" id="PF00703"/>
    </source>
</evidence>
<evidence type="ECO:0000256" key="5">
    <source>
        <dbReference type="ARBA" id="ARBA00023295"/>
    </source>
</evidence>
<dbReference type="Gene3D" id="2.60.40.10">
    <property type="entry name" value="Immunoglobulins"/>
    <property type="match status" value="1"/>
</dbReference>
<dbReference type="SUPFAM" id="SSF51445">
    <property type="entry name" value="(Trans)glycosidases"/>
    <property type="match status" value="1"/>
</dbReference>
<dbReference type="EMBL" id="ML210252">
    <property type="protein sequence ID" value="TFK22003.1"/>
    <property type="molecule type" value="Genomic_DNA"/>
</dbReference>
<evidence type="ECO:0000256" key="6">
    <source>
        <dbReference type="ARBA" id="ARBA00038429"/>
    </source>
</evidence>
<evidence type="ECO:0000256" key="8">
    <source>
        <dbReference type="ARBA" id="ARBA00041614"/>
    </source>
</evidence>
<dbReference type="Pfam" id="PF00703">
    <property type="entry name" value="Glyco_hydro_2"/>
    <property type="match status" value="1"/>
</dbReference>
<sequence>MTSTTCSPLAQAGWFWKKRDPNLDIWKELDTFLRPADQEQDSEPPSATRDSISKHWYPTKDGSVPSEIHVELVDNGVIPNPFVGFGEHEVQWIAGDEWLYACTFSVPSSDQEGRQLKSALLTFEGLDTICDIYLNGQQVLKADNMFRAYEYQLPLGSEEPGVVKSDNLLLLHFQSAKALAKELEKEYGKVRAGSTNLGDPSRVYVRKAQYGWRWDWGPELMTCGPYRPITLTTTYHPVRVEDVWIKAWLHSNDIGNTLSYTPALGVDVTLDLKPELGNGYRIEISLLDPELPDQGALKTQTLPIQDQPVIRVGWPDLTSERIAPWWPVGLGNQKLYDVEIRLLYQVKLVQAVTKRTGFRSVRLIEDELQESDQYGKGTTFLFEVNGERVFMGGSNWIPADNFLTTLSEKRYRDWLTLVRDGNQNMVRIWGGGIYEPDVFYDLCDELGLLVWQDFQFACGVYPGIAPHPTSEDVSPKPYPPFVESVRNEAEYNLKRLRHHPSIAVWCGNNEDYQMVLQWGDVAHLPATIIYEDVLPTLVTALTSFSITSDSDVTTVAVPYVRGSPYGGKGWDTADPTTGDVHQWNIWGGKELPYQEYGRLGGRFVSEFGIPSFPSLQTVEYWMQGVDKSEWYAQSKAMGQHIRAGAYERRFAIVMNENFRHVAAKDFNKYRFNTQVMQSEAVGYAYQVWKREWRGRGKEFCGGVLVWQFNDCWPVTSWSLVDYFMRPKPIYYTISRRLAPVTVDVLREVVQNRDNDRPKQFYEYGNTRSRYAKLQVWATNTTREPIQAKLDLQFFDLNSAWSSLHRSSLTFTLKPNQSQDLVSLVVPAPPVSSLRSSVGPGVDGSGAVVVLARLLDPDSNEVLARFVDWPQPFRYLHIPDPNVSITIIDLDGDSGDATIEVAVEKPVKCLWLEGEYDSGDPFFPGGLKPSQNQEPEVKWSDNALDVVPGDPQVVVAKGLGHRGVKSIWLTD</sequence>
<evidence type="ECO:0000259" key="11">
    <source>
        <dbReference type="Pfam" id="PF17786"/>
    </source>
</evidence>
<dbReference type="SUPFAM" id="SSF49785">
    <property type="entry name" value="Galactose-binding domain-like"/>
    <property type="match status" value="1"/>
</dbReference>
<gene>
    <name evidence="13" type="ORF">FA15DRAFT_714905</name>
</gene>
<dbReference type="FunFam" id="3.20.20.80:FF:000050">
    <property type="entry name" value="Beta-mannosidase B"/>
    <property type="match status" value="1"/>
</dbReference>
<reference evidence="13 14" key="1">
    <citation type="journal article" date="2019" name="Nat. Ecol. Evol.">
        <title>Megaphylogeny resolves global patterns of mushroom evolution.</title>
        <authorList>
            <person name="Varga T."/>
            <person name="Krizsan K."/>
            <person name="Foldi C."/>
            <person name="Dima B."/>
            <person name="Sanchez-Garcia M."/>
            <person name="Sanchez-Ramirez S."/>
            <person name="Szollosi G.J."/>
            <person name="Szarkandi J.G."/>
            <person name="Papp V."/>
            <person name="Albert L."/>
            <person name="Andreopoulos W."/>
            <person name="Angelini C."/>
            <person name="Antonin V."/>
            <person name="Barry K.W."/>
            <person name="Bougher N.L."/>
            <person name="Buchanan P."/>
            <person name="Buyck B."/>
            <person name="Bense V."/>
            <person name="Catcheside P."/>
            <person name="Chovatia M."/>
            <person name="Cooper J."/>
            <person name="Damon W."/>
            <person name="Desjardin D."/>
            <person name="Finy P."/>
            <person name="Geml J."/>
            <person name="Haridas S."/>
            <person name="Hughes K."/>
            <person name="Justo A."/>
            <person name="Karasinski D."/>
            <person name="Kautmanova I."/>
            <person name="Kiss B."/>
            <person name="Kocsube S."/>
            <person name="Kotiranta H."/>
            <person name="LaButti K.M."/>
            <person name="Lechner B.E."/>
            <person name="Liimatainen K."/>
            <person name="Lipzen A."/>
            <person name="Lukacs Z."/>
            <person name="Mihaltcheva S."/>
            <person name="Morgado L.N."/>
            <person name="Niskanen T."/>
            <person name="Noordeloos M.E."/>
            <person name="Ohm R.A."/>
            <person name="Ortiz-Santana B."/>
            <person name="Ovrebo C."/>
            <person name="Racz N."/>
            <person name="Riley R."/>
            <person name="Savchenko A."/>
            <person name="Shiryaev A."/>
            <person name="Soop K."/>
            <person name="Spirin V."/>
            <person name="Szebenyi C."/>
            <person name="Tomsovsky M."/>
            <person name="Tulloss R.E."/>
            <person name="Uehling J."/>
            <person name="Grigoriev I.V."/>
            <person name="Vagvolgyi C."/>
            <person name="Papp T."/>
            <person name="Martin F.M."/>
            <person name="Miettinen O."/>
            <person name="Hibbett D.S."/>
            <person name="Nagy L.G."/>
        </authorList>
    </citation>
    <scope>NUCLEOTIDE SEQUENCE [LARGE SCALE GENOMIC DNA]</scope>
    <source>
        <strain evidence="13 14">CBS 121175</strain>
    </source>
</reference>
<proteinExistence type="inferred from homology"/>
<dbReference type="STRING" id="230819.A0A5C3KQA1"/>
<dbReference type="Proteomes" id="UP000307440">
    <property type="component" value="Unassembled WGS sequence"/>
</dbReference>
<dbReference type="Gene3D" id="3.20.20.80">
    <property type="entry name" value="Glycosidases"/>
    <property type="match status" value="1"/>
</dbReference>
<evidence type="ECO:0000256" key="7">
    <source>
        <dbReference type="ARBA" id="ARBA00041069"/>
    </source>
</evidence>
<dbReference type="InterPro" id="IPR050887">
    <property type="entry name" value="Beta-mannosidase_GH2"/>
</dbReference>
<accession>A0A5C3KQA1</accession>
<dbReference type="GO" id="GO:0004567">
    <property type="term" value="F:beta-mannosidase activity"/>
    <property type="evidence" value="ECO:0007669"/>
    <property type="project" value="UniProtKB-EC"/>
</dbReference>